<dbReference type="GO" id="GO:0022857">
    <property type="term" value="F:transmembrane transporter activity"/>
    <property type="evidence" value="ECO:0007669"/>
    <property type="project" value="TreeGrafter"/>
</dbReference>
<dbReference type="Pfam" id="PF02687">
    <property type="entry name" value="FtsX"/>
    <property type="match status" value="1"/>
</dbReference>
<evidence type="ECO:0000259" key="9">
    <source>
        <dbReference type="Pfam" id="PF12704"/>
    </source>
</evidence>
<dbReference type="PANTHER" id="PTHR30572:SF4">
    <property type="entry name" value="ABC TRANSPORTER PERMEASE YTRF"/>
    <property type="match status" value="1"/>
</dbReference>
<keyword evidence="5 7" id="KW-0472">Membrane</keyword>
<evidence type="ECO:0000256" key="6">
    <source>
        <dbReference type="ARBA" id="ARBA00038076"/>
    </source>
</evidence>
<dbReference type="InterPro" id="IPR025857">
    <property type="entry name" value="MacB_PCD"/>
</dbReference>
<protein>
    <recommendedName>
        <fullName evidence="12">ABC3 transporter permease protein domain-containing protein</fullName>
    </recommendedName>
</protein>
<sequence>MSIKRIVIVGWRNVQKQFKYEPWYSIIIILGFAVALYSVITVIGMFEAERAEMRKNYFGNLLGRYVVEFLNNNGLPADLQGLTDQLKKWSNIEKIECFYEIPLDYGEIVGGLWMSPNVSEIYQVEKGRFFTFEEMNHKELVIVLSKRLLNQLPFLTEQIIGQQIQYYGTYGEIIGVIDNEKPVIYIPLKAFFEIIDLSQMLDNIQLNIWFKKGLKANQYKNLQETVAQYAGNSEFEIVSSYDKYKDSLMEMWLVGSFALLVVCGIFILATINMATISYFGIMRRRKEIGIRMAFGARKSDIIKLIIIENLFLVIGGFVLALFLYWVTFDLLNRYEFHITLSFVQILISFGIAFFGGILGGLKPAFYAVKMAPVEQIRNEEWL</sequence>
<feature type="transmembrane region" description="Helical" evidence="7">
    <location>
        <begin position="251"/>
        <end position="281"/>
    </location>
</feature>
<feature type="transmembrane region" description="Helical" evidence="7">
    <location>
        <begin position="21"/>
        <end position="46"/>
    </location>
</feature>
<evidence type="ECO:0000256" key="4">
    <source>
        <dbReference type="ARBA" id="ARBA00022989"/>
    </source>
</evidence>
<keyword evidence="3 7" id="KW-0812">Transmembrane</keyword>
<evidence type="ECO:0000256" key="2">
    <source>
        <dbReference type="ARBA" id="ARBA00022475"/>
    </source>
</evidence>
<dbReference type="OrthoDB" id="1929615at2"/>
<dbReference type="InterPro" id="IPR050250">
    <property type="entry name" value="Macrolide_Exporter_MacB"/>
</dbReference>
<dbReference type="AlphaFoldDB" id="A0A3S9SXG2"/>
<dbReference type="KEGG" id="aft:BBF96_05980"/>
<keyword evidence="11" id="KW-1185">Reference proteome</keyword>
<keyword evidence="2" id="KW-1003">Cell membrane</keyword>
<feature type="transmembrane region" description="Helical" evidence="7">
    <location>
        <begin position="301"/>
        <end position="326"/>
    </location>
</feature>
<feature type="domain" description="ABC3 transporter permease C-terminal" evidence="8">
    <location>
        <begin position="261"/>
        <end position="371"/>
    </location>
</feature>
<evidence type="ECO:0008006" key="12">
    <source>
        <dbReference type="Google" id="ProtNLM"/>
    </source>
</evidence>
<dbReference type="InterPro" id="IPR003838">
    <property type="entry name" value="ABC3_permease_C"/>
</dbReference>
<dbReference type="PANTHER" id="PTHR30572">
    <property type="entry name" value="MEMBRANE COMPONENT OF TRANSPORTER-RELATED"/>
    <property type="match status" value="1"/>
</dbReference>
<dbReference type="EMBL" id="CP016379">
    <property type="protein sequence ID" value="AZR72981.1"/>
    <property type="molecule type" value="Genomic_DNA"/>
</dbReference>
<accession>A0A3S9SXG2</accession>
<dbReference type="Proteomes" id="UP000267250">
    <property type="component" value="Chromosome"/>
</dbReference>
<evidence type="ECO:0000259" key="8">
    <source>
        <dbReference type="Pfam" id="PF02687"/>
    </source>
</evidence>
<comment type="similarity">
    <text evidence="6">Belongs to the ABC-4 integral membrane protein family.</text>
</comment>
<dbReference type="RefSeq" id="WP_127016316.1">
    <property type="nucleotide sequence ID" value="NZ_CP016379.1"/>
</dbReference>
<dbReference type="GO" id="GO:0005886">
    <property type="term" value="C:plasma membrane"/>
    <property type="evidence" value="ECO:0007669"/>
    <property type="project" value="UniProtKB-SubCell"/>
</dbReference>
<comment type="subcellular location">
    <subcellularLocation>
        <location evidence="1">Cell membrane</location>
        <topology evidence="1">Multi-pass membrane protein</topology>
    </subcellularLocation>
</comment>
<evidence type="ECO:0000256" key="1">
    <source>
        <dbReference type="ARBA" id="ARBA00004651"/>
    </source>
</evidence>
<name>A0A3S9SXG2_9FIRM</name>
<proteinExistence type="inferred from homology"/>
<keyword evidence="4 7" id="KW-1133">Transmembrane helix</keyword>
<reference evidence="10 11" key="1">
    <citation type="submission" date="2016-07" db="EMBL/GenBank/DDBJ databases">
        <title>Genome and transcriptome analysis of iron-reducing fermentative bacteria Anoxybacter fermentans.</title>
        <authorList>
            <person name="Zeng X."/>
            <person name="Shao Z."/>
        </authorList>
    </citation>
    <scope>NUCLEOTIDE SEQUENCE [LARGE SCALE GENOMIC DNA]</scope>
    <source>
        <strain evidence="10 11">DY22613</strain>
    </source>
</reference>
<organism evidence="10 11">
    <name type="scientific">Anoxybacter fermentans</name>
    <dbReference type="NCBI Taxonomy" id="1323375"/>
    <lineage>
        <taxon>Bacteria</taxon>
        <taxon>Bacillati</taxon>
        <taxon>Bacillota</taxon>
        <taxon>Clostridia</taxon>
        <taxon>Halanaerobiales</taxon>
        <taxon>Anoxybacter</taxon>
    </lineage>
</organism>
<evidence type="ECO:0000313" key="11">
    <source>
        <dbReference type="Proteomes" id="UP000267250"/>
    </source>
</evidence>
<evidence type="ECO:0000256" key="7">
    <source>
        <dbReference type="SAM" id="Phobius"/>
    </source>
</evidence>
<evidence type="ECO:0000256" key="5">
    <source>
        <dbReference type="ARBA" id="ARBA00023136"/>
    </source>
</evidence>
<evidence type="ECO:0000313" key="10">
    <source>
        <dbReference type="EMBL" id="AZR72981.1"/>
    </source>
</evidence>
<gene>
    <name evidence="10" type="ORF">BBF96_05980</name>
</gene>
<feature type="domain" description="MacB-like periplasmic core" evidence="9">
    <location>
        <begin position="25"/>
        <end position="192"/>
    </location>
</feature>
<dbReference type="Pfam" id="PF12704">
    <property type="entry name" value="MacB_PCD"/>
    <property type="match status" value="1"/>
</dbReference>
<evidence type="ECO:0000256" key="3">
    <source>
        <dbReference type="ARBA" id="ARBA00022692"/>
    </source>
</evidence>
<feature type="transmembrane region" description="Helical" evidence="7">
    <location>
        <begin position="338"/>
        <end position="361"/>
    </location>
</feature>